<evidence type="ECO:0000313" key="6">
    <source>
        <dbReference type="Proteomes" id="UP000051373"/>
    </source>
</evidence>
<feature type="repeat" description="TPR" evidence="1">
    <location>
        <begin position="515"/>
        <end position="548"/>
    </location>
</feature>
<dbReference type="PATRIC" id="fig|1703779.3.peg.1945"/>
<keyword evidence="3" id="KW-0732">Signal</keyword>
<dbReference type="STRING" id="1703779.AMJ83_01920"/>
<feature type="coiled-coil region" evidence="2">
    <location>
        <begin position="653"/>
        <end position="680"/>
    </location>
</feature>
<evidence type="ECO:0000256" key="3">
    <source>
        <dbReference type="SAM" id="SignalP"/>
    </source>
</evidence>
<feature type="repeat" description="TPR" evidence="1">
    <location>
        <begin position="195"/>
        <end position="228"/>
    </location>
</feature>
<evidence type="ECO:0000313" key="5">
    <source>
        <dbReference type="EMBL" id="KPK64491.1"/>
    </source>
</evidence>
<accession>A0A0S8FX48</accession>
<comment type="caution">
    <text evidence="5">The sequence shown here is derived from an EMBL/GenBank/DDBJ whole genome shotgun (WGS) entry which is preliminary data.</text>
</comment>
<feature type="domain" description="CHAT" evidence="4">
    <location>
        <begin position="789"/>
        <end position="1057"/>
    </location>
</feature>
<dbReference type="Pfam" id="PF13424">
    <property type="entry name" value="TPR_12"/>
    <property type="match status" value="6"/>
</dbReference>
<gene>
    <name evidence="5" type="ORF">AMJ83_01920</name>
</gene>
<dbReference type="PROSITE" id="PS50005">
    <property type="entry name" value="TPR"/>
    <property type="match status" value="4"/>
</dbReference>
<evidence type="ECO:0000256" key="1">
    <source>
        <dbReference type="PROSITE-ProRule" id="PRU00339"/>
    </source>
</evidence>
<dbReference type="InterPro" id="IPR024983">
    <property type="entry name" value="CHAT_dom"/>
</dbReference>
<protein>
    <recommendedName>
        <fullName evidence="4">CHAT domain-containing protein</fullName>
    </recommendedName>
</protein>
<dbReference type="InterPro" id="IPR019734">
    <property type="entry name" value="TPR_rpt"/>
</dbReference>
<keyword evidence="2" id="KW-0175">Coiled coil</keyword>
<dbReference type="SUPFAM" id="SSF48452">
    <property type="entry name" value="TPR-like"/>
    <property type="match status" value="4"/>
</dbReference>
<name>A0A0S8FX48_UNCW3</name>
<dbReference type="InterPro" id="IPR011990">
    <property type="entry name" value="TPR-like_helical_dom_sf"/>
</dbReference>
<sequence>MISRVSTIYFVVLFLCSNIYADTEQPTAIVLAQRADSLYYEAEHRFDTYDYQAAISIFRQALMAEVVLGRKDQISHRLHNIGEVFYELCECDSALVYFDSALVLARKAENRKSECRIINAIGEVYEVLSQYDRALTCYDSALVISRRIDDKYTEGRVLCNIGWAYDALSDYEKALAYQDSALVIVHLIGEKNLEGKIHRRIGTAYSVLGRYDKAFAYYDSALVIARATKDLKLEGRTLMGIGWVNNALRRYDKSLDFNRAALDIMWSIKDRMSAAYVLDCSGMTYRFLCQYDSALAYHNAALEIRRELKDQLGEGNTLVNLGLTYDDYYRYDKALAYLDSALTIAKAIKNRSQVIIIFISIGAICDQLARYDQALAHYDSALAISRDTRERLREGSILMYIGGIYHGLEQYDRALSYYDSARVIIKELNIEYTNGLILIYVGAASRALKRYDEALSVYDSALVIMRAIKERRMEGVTLHNMGCTYYNLGQYDKALAYFDSALVIADEVINKFRKTKILSHIGAVFREREQYDRALAYYDSALVLARQIRDQNTEGTTLHDIGYLYEQELDVEKAIFYYKQSIEVKESIRETFERVDLKTYYIESEKDVYERLIILLIMLGQYEEAFDYMERSRSQKLRKAFEQGEMVAYDPSLQRMLERINFLSSEMEGLRKRYQRNKIEESEYLASLSALEGQFNQKMLDLKVYHPQLYNIMVPQHRMLKYIQEIIPDSVVFLEFVSVGNTYVVLLFTKDIFLAQSRVQPKDSIDQWVMQALTSLKWQAAEDELDKLYARLYDVLIAPSEPQITGFPNVVIIPYGILHYLPFHALRRRDAQEHLQYFVEWKRISYLPSASFLTDLLLGVEYGGQTLLAFGNADGTLPSAEIEVDLIAQIFPECCVCKYDSARKDRFIEVCGDYRLIHLATHGILDADPRFSHIVLAPPREGNLTVREILGLSGHFKRTSLVTLSACETAVEADPGTAGMELVTLSNAFKVAGVPTIVASLWEIADRSTALLMESFYKNLKSGKMDKLEALRQAQVAMIQHDGYAHPYYWAPFILIGGWR</sequence>
<reference evidence="5 6" key="1">
    <citation type="journal article" date="2015" name="Microbiome">
        <title>Genomic resolution of linkages in carbon, nitrogen, and sulfur cycling among widespread estuary sediment bacteria.</title>
        <authorList>
            <person name="Baker B.J."/>
            <person name="Lazar C.S."/>
            <person name="Teske A.P."/>
            <person name="Dick G.J."/>
        </authorList>
    </citation>
    <scope>NUCLEOTIDE SEQUENCE [LARGE SCALE GENOMIC DNA]</scope>
    <source>
        <strain evidence="5">SM23_42</strain>
    </source>
</reference>
<evidence type="ECO:0000256" key="2">
    <source>
        <dbReference type="SAM" id="Coils"/>
    </source>
</evidence>
<dbReference type="Proteomes" id="UP000051373">
    <property type="component" value="Unassembled WGS sequence"/>
</dbReference>
<dbReference type="Gene3D" id="1.25.40.10">
    <property type="entry name" value="Tetratricopeptide repeat domain"/>
    <property type="match status" value="3"/>
</dbReference>
<organism evidence="5 6">
    <name type="scientific">candidate division WOR_3 bacterium SM23_42</name>
    <dbReference type="NCBI Taxonomy" id="1703779"/>
    <lineage>
        <taxon>Bacteria</taxon>
        <taxon>Bacteria division WOR-3</taxon>
    </lineage>
</organism>
<evidence type="ECO:0000259" key="4">
    <source>
        <dbReference type="Pfam" id="PF12770"/>
    </source>
</evidence>
<dbReference type="SMART" id="SM00028">
    <property type="entry name" value="TPR"/>
    <property type="match status" value="13"/>
</dbReference>
<dbReference type="AlphaFoldDB" id="A0A0S8FX48"/>
<dbReference type="Pfam" id="PF12770">
    <property type="entry name" value="CHAT"/>
    <property type="match status" value="1"/>
</dbReference>
<dbReference type="PANTHER" id="PTHR10098:SF108">
    <property type="entry name" value="TETRATRICOPEPTIDE REPEAT PROTEIN 28"/>
    <property type="match status" value="1"/>
</dbReference>
<feature type="chain" id="PRO_5006646516" description="CHAT domain-containing protein" evidence="3">
    <location>
        <begin position="22"/>
        <end position="1060"/>
    </location>
</feature>
<dbReference type="EMBL" id="LJUJ01000002">
    <property type="protein sequence ID" value="KPK64491.1"/>
    <property type="molecule type" value="Genomic_DNA"/>
</dbReference>
<proteinExistence type="predicted"/>
<feature type="signal peptide" evidence="3">
    <location>
        <begin position="1"/>
        <end position="21"/>
    </location>
</feature>
<feature type="repeat" description="TPR" evidence="1">
    <location>
        <begin position="475"/>
        <end position="508"/>
    </location>
</feature>
<dbReference type="PANTHER" id="PTHR10098">
    <property type="entry name" value="RAPSYN-RELATED"/>
    <property type="match status" value="1"/>
</dbReference>
<feature type="repeat" description="TPR" evidence="1">
    <location>
        <begin position="555"/>
        <end position="588"/>
    </location>
</feature>
<keyword evidence="1" id="KW-0802">TPR repeat</keyword>